<feature type="region of interest" description="Disordered" evidence="1">
    <location>
        <begin position="45"/>
        <end position="75"/>
    </location>
</feature>
<sequence length="130" mass="14226">MRCTLLSWSREKVLAEWVSVCTTQYRDRITYRKTYTDFRFSERRWNPRSKSGRPPSGGRPLFEHTRDQRRGTTMSQPRAGILVMSAGAALTVAGAAMYVLPGPGLPLLALGLAAVAAGAALWLTGRGKSG</sequence>
<keyword evidence="4" id="KW-1185">Reference proteome</keyword>
<evidence type="ECO:0000256" key="1">
    <source>
        <dbReference type="SAM" id="MobiDB-lite"/>
    </source>
</evidence>
<feature type="transmembrane region" description="Helical" evidence="2">
    <location>
        <begin position="79"/>
        <end position="99"/>
    </location>
</feature>
<organism evidence="3 4">
    <name type="scientific">Streptomyces glaucescens</name>
    <dbReference type="NCBI Taxonomy" id="1907"/>
    <lineage>
        <taxon>Bacteria</taxon>
        <taxon>Bacillati</taxon>
        <taxon>Actinomycetota</taxon>
        <taxon>Actinomycetes</taxon>
        <taxon>Kitasatosporales</taxon>
        <taxon>Streptomycetaceae</taxon>
        <taxon>Streptomyces</taxon>
    </lineage>
</organism>
<name>A0A089Z7S5_STRGA</name>
<proteinExistence type="predicted"/>
<reference evidence="4" key="1">
    <citation type="journal article" date="2015" name="J. Biotechnol.">
        <title>Complete genome sequence of the actinobacterium Streptomyces glaucescens GLA.O (DSM 40922) consisting of a linear chromosome and one linear plasmid.</title>
        <authorList>
            <person name="Ortseifen V."/>
            <person name="Winkler A."/>
            <person name="Albersmeier A."/>
            <person name="Wendler S."/>
            <person name="Puhler A."/>
            <person name="Kalinowski J."/>
            <person name="Ruckert C."/>
        </authorList>
    </citation>
    <scope>NUCLEOTIDE SEQUENCE [LARGE SCALE GENOMIC DNA]</scope>
    <source>
        <strain evidence="4">DSM 40922 / GLA O</strain>
    </source>
</reference>
<evidence type="ECO:0000256" key="2">
    <source>
        <dbReference type="SAM" id="Phobius"/>
    </source>
</evidence>
<accession>A0A089Z7S5</accession>
<keyword evidence="2" id="KW-0812">Transmembrane</keyword>
<feature type="transmembrane region" description="Helical" evidence="2">
    <location>
        <begin position="105"/>
        <end position="124"/>
    </location>
</feature>
<dbReference type="HOGENOM" id="CLU_1936939_0_0_11"/>
<dbReference type="EMBL" id="CP009438">
    <property type="protein sequence ID" value="AIS01826.1"/>
    <property type="molecule type" value="Genomic_DNA"/>
</dbReference>
<dbReference type="KEGG" id="sgu:SGLAU_29460"/>
<keyword evidence="2" id="KW-0472">Membrane</keyword>
<protein>
    <submittedName>
        <fullName evidence="3">Putative membrane protein</fullName>
    </submittedName>
</protein>
<keyword evidence="2" id="KW-1133">Transmembrane helix</keyword>
<dbReference type="Proteomes" id="UP000029482">
    <property type="component" value="Chromosome"/>
</dbReference>
<evidence type="ECO:0000313" key="3">
    <source>
        <dbReference type="EMBL" id="AIS01826.1"/>
    </source>
</evidence>
<dbReference type="AlphaFoldDB" id="A0A089Z7S5"/>
<evidence type="ECO:0000313" key="4">
    <source>
        <dbReference type="Proteomes" id="UP000029482"/>
    </source>
</evidence>
<gene>
    <name evidence="3" type="ORF">SGLAU_29460</name>
</gene>
<feature type="compositionally biased region" description="Basic and acidic residues" evidence="1">
    <location>
        <begin position="61"/>
        <end position="70"/>
    </location>
</feature>